<feature type="signal peptide" evidence="1">
    <location>
        <begin position="1"/>
        <end position="26"/>
    </location>
</feature>
<keyword evidence="1" id="KW-0732">Signal</keyword>
<protein>
    <submittedName>
        <fullName evidence="2">Uncharacterized protein</fullName>
    </submittedName>
</protein>
<accession>A0ABV9TBI2</accession>
<evidence type="ECO:0000256" key="1">
    <source>
        <dbReference type="SAM" id="SignalP"/>
    </source>
</evidence>
<proteinExistence type="predicted"/>
<evidence type="ECO:0000313" key="2">
    <source>
        <dbReference type="EMBL" id="MFC4892422.1"/>
    </source>
</evidence>
<dbReference type="RefSeq" id="WP_119329817.1">
    <property type="nucleotide sequence ID" value="NZ_JBHSJH010000002.1"/>
</dbReference>
<keyword evidence="3" id="KW-1185">Reference proteome</keyword>
<gene>
    <name evidence="2" type="ORF">ACFPDQ_05095</name>
</gene>
<name>A0ABV9TBI2_9GAMM</name>
<reference evidence="3" key="1">
    <citation type="journal article" date="2019" name="Int. J. Syst. Evol. Microbiol.">
        <title>The Global Catalogue of Microorganisms (GCM) 10K type strain sequencing project: providing services to taxonomists for standard genome sequencing and annotation.</title>
        <authorList>
            <consortium name="The Broad Institute Genomics Platform"/>
            <consortium name="The Broad Institute Genome Sequencing Center for Infectious Disease"/>
            <person name="Wu L."/>
            <person name="Ma J."/>
        </authorList>
    </citation>
    <scope>NUCLEOTIDE SEQUENCE [LARGE SCALE GENOMIC DNA]</scope>
    <source>
        <strain evidence="3">CGMCC 1.13718</strain>
    </source>
</reference>
<dbReference type="EMBL" id="JBHSJH010000002">
    <property type="protein sequence ID" value="MFC4892422.1"/>
    <property type="molecule type" value="Genomic_DNA"/>
</dbReference>
<evidence type="ECO:0000313" key="3">
    <source>
        <dbReference type="Proteomes" id="UP001595926"/>
    </source>
</evidence>
<comment type="caution">
    <text evidence="2">The sequence shown here is derived from an EMBL/GenBank/DDBJ whole genome shotgun (WGS) entry which is preliminary data.</text>
</comment>
<organism evidence="2 3">
    <name type="scientific">Pseudofrancisella aestuarii</name>
    <dbReference type="NCBI Taxonomy" id="2670347"/>
    <lineage>
        <taxon>Bacteria</taxon>
        <taxon>Pseudomonadati</taxon>
        <taxon>Pseudomonadota</taxon>
        <taxon>Gammaproteobacteria</taxon>
        <taxon>Thiotrichales</taxon>
        <taxon>Francisellaceae</taxon>
        <taxon>Pseudofrancisella</taxon>
    </lineage>
</organism>
<feature type="chain" id="PRO_5045377769" evidence="1">
    <location>
        <begin position="27"/>
        <end position="344"/>
    </location>
</feature>
<dbReference type="Proteomes" id="UP001595926">
    <property type="component" value="Unassembled WGS sequence"/>
</dbReference>
<sequence length="344" mass="38981">MTLLKIFLRNLILFISLSFTSTLAIAAIDPVTKAASPLEAIEKDKNNPLGNKPYAEVVINSIECDYQVLINDIPIYSEQNAEDTIIPVNQYMDDSGTVLTIVTKTQDRVCNVSAKLQIKHAGQSNEEALEITTLSLGNHHKYSTDDSTAAIKLVFDGDDFKQNKNGYIVINNPIFETGNVYYGYNEETKKRQYMDGTKISQIINLPINIPHWDWINGEKIKNNSKTKKEIIAIYEQIWSNIRLEDWSELRKMFAYKDKSLSKALYHRVDTVKSIREEINSNHYVKPLNSATIKYDIFINIYGDGKLADVTFADGDGILQFSTSPGTISYNLVFAKINGKFKIVR</sequence>